<keyword evidence="4" id="KW-1185">Reference proteome</keyword>
<dbReference type="GO" id="GO:0016787">
    <property type="term" value="F:hydrolase activity"/>
    <property type="evidence" value="ECO:0007669"/>
    <property type="project" value="UniProtKB-KW"/>
</dbReference>
<dbReference type="Proteomes" id="UP000321548">
    <property type="component" value="Unassembled WGS sequence"/>
</dbReference>
<proteinExistence type="predicted"/>
<evidence type="ECO:0000256" key="1">
    <source>
        <dbReference type="SAM" id="MobiDB-lite"/>
    </source>
</evidence>
<organism evidence="3 4">
    <name type="scientific">Zeimonas arvi</name>
    <dbReference type="NCBI Taxonomy" id="2498847"/>
    <lineage>
        <taxon>Bacteria</taxon>
        <taxon>Pseudomonadati</taxon>
        <taxon>Pseudomonadota</taxon>
        <taxon>Betaproteobacteria</taxon>
        <taxon>Burkholderiales</taxon>
        <taxon>Burkholderiaceae</taxon>
        <taxon>Zeimonas</taxon>
    </lineage>
</organism>
<comment type="caution">
    <text evidence="3">The sequence shown here is derived from an EMBL/GenBank/DDBJ whole genome shotgun (WGS) entry which is preliminary data.</text>
</comment>
<dbReference type="PANTHER" id="PTHR11614">
    <property type="entry name" value="PHOSPHOLIPASE-RELATED"/>
    <property type="match status" value="1"/>
</dbReference>
<dbReference type="OrthoDB" id="9806902at2"/>
<dbReference type="InterPro" id="IPR022742">
    <property type="entry name" value="Hydrolase_4"/>
</dbReference>
<evidence type="ECO:0000259" key="2">
    <source>
        <dbReference type="Pfam" id="PF12146"/>
    </source>
</evidence>
<protein>
    <submittedName>
        <fullName evidence="3">Alpha/beta hydrolase</fullName>
    </submittedName>
</protein>
<dbReference type="InterPro" id="IPR051044">
    <property type="entry name" value="MAG_DAG_Lipase"/>
</dbReference>
<evidence type="ECO:0000313" key="4">
    <source>
        <dbReference type="Proteomes" id="UP000321548"/>
    </source>
</evidence>
<dbReference type="Pfam" id="PF12146">
    <property type="entry name" value="Hydrolase_4"/>
    <property type="match status" value="1"/>
</dbReference>
<feature type="compositionally biased region" description="Basic residues" evidence="1">
    <location>
        <begin position="1"/>
        <end position="15"/>
    </location>
</feature>
<feature type="domain" description="Serine aminopeptidase S33" evidence="2">
    <location>
        <begin position="50"/>
        <end position="293"/>
    </location>
</feature>
<dbReference type="Gene3D" id="3.40.50.1820">
    <property type="entry name" value="alpha/beta hydrolase"/>
    <property type="match status" value="1"/>
</dbReference>
<feature type="region of interest" description="Disordered" evidence="1">
    <location>
        <begin position="1"/>
        <end position="31"/>
    </location>
</feature>
<dbReference type="InterPro" id="IPR029058">
    <property type="entry name" value="AB_hydrolase_fold"/>
</dbReference>
<dbReference type="SUPFAM" id="SSF53474">
    <property type="entry name" value="alpha/beta-Hydrolases"/>
    <property type="match status" value="1"/>
</dbReference>
<name>A0A5C8P5S1_9BURK</name>
<keyword evidence="3" id="KW-0378">Hydrolase</keyword>
<dbReference type="EMBL" id="VDUY01000001">
    <property type="protein sequence ID" value="TXL68575.1"/>
    <property type="molecule type" value="Genomic_DNA"/>
</dbReference>
<reference evidence="3 4" key="1">
    <citation type="submission" date="2019-06" db="EMBL/GenBank/DDBJ databases">
        <title>Quisquiliibacterium sp. nov., isolated from a maize field.</title>
        <authorList>
            <person name="Lin S.-Y."/>
            <person name="Tsai C.-F."/>
            <person name="Young C.-C."/>
        </authorList>
    </citation>
    <scope>NUCLEOTIDE SEQUENCE [LARGE SCALE GENOMIC DNA]</scope>
    <source>
        <strain evidence="3 4">CC-CFT501</strain>
    </source>
</reference>
<gene>
    <name evidence="3" type="ORF">FHP08_02520</name>
</gene>
<evidence type="ECO:0000313" key="3">
    <source>
        <dbReference type="EMBL" id="TXL68575.1"/>
    </source>
</evidence>
<dbReference type="AlphaFoldDB" id="A0A5C8P5S1"/>
<accession>A0A5C8P5S1</accession>
<sequence length="311" mass="33662">MDHRRAQRRGLRRAGRAPAGGEMRTDTELRRPDGTVLRGWVRRPTAPAGPARAVWLVHGLGEHLGRHDELADWFLARGFIVAGHDHRGHGRSSGRRAAISAAEDLVDDLEAGLAALADRFGGQSGGEPGARLAGPPLLFGQSLGGLVALTLALRAPERVAGLVMSSPALDPGLSRAQALLYRTMLALAPDLPVPSGLEPDRLSHDPEVARRWRADPLVHGRITARLLRFVVEGSARALREAPRLAVPALLQYGTDDSFVNPEGSRRFAAAAPARRLTAREYAGLRHELQQEPEPMRARVRADLADWLARVA</sequence>